<dbReference type="EMBL" id="QGLR01000009">
    <property type="protein sequence ID" value="PXZ07805.1"/>
    <property type="molecule type" value="Genomic_DNA"/>
</dbReference>
<name>A0A2V4E3I6_9GAMM</name>
<protein>
    <submittedName>
        <fullName evidence="1">Uncharacterized protein</fullName>
    </submittedName>
</protein>
<dbReference type="OrthoDB" id="6866909at2"/>
<reference evidence="1 2" key="1">
    <citation type="submission" date="2018-05" db="EMBL/GenBank/DDBJ databases">
        <title>Reference genomes for bee gut microbiota database.</title>
        <authorList>
            <person name="Ellegaard K.M."/>
        </authorList>
    </citation>
    <scope>NUCLEOTIDE SEQUENCE [LARGE SCALE GENOMIC DNA]</scope>
    <source>
        <strain evidence="1 2">ESL0182</strain>
    </source>
</reference>
<evidence type="ECO:0000313" key="1">
    <source>
        <dbReference type="EMBL" id="PXZ07805.1"/>
    </source>
</evidence>
<accession>A0A2V4E3I6</accession>
<sequence>MKGDFEQAVKNNEISAYLKGEGDYFAPWEMIRGNHNFINNFMGMMGYLKKQEYPYQLLVKYFRLYLSSLKEDVLDAWSLFRNIACYYFLRSDNSYFLTQNEDLIDELTVEEKKKIGVLFRYLRENFDKLPLEDIAEMKPFDEQIEVLKKRNCSYDFLSF</sequence>
<evidence type="ECO:0000313" key="2">
    <source>
        <dbReference type="Proteomes" id="UP000247932"/>
    </source>
</evidence>
<organism evidence="1 2">
    <name type="scientific">Gilliamella apicola</name>
    <dbReference type="NCBI Taxonomy" id="1196095"/>
    <lineage>
        <taxon>Bacteria</taxon>
        <taxon>Pseudomonadati</taxon>
        <taxon>Pseudomonadota</taxon>
        <taxon>Gammaproteobacteria</taxon>
        <taxon>Orbales</taxon>
        <taxon>Orbaceae</taxon>
        <taxon>Gilliamella</taxon>
    </lineage>
</organism>
<comment type="caution">
    <text evidence="1">The sequence shown here is derived from an EMBL/GenBank/DDBJ whole genome shotgun (WGS) entry which is preliminary data.</text>
</comment>
<dbReference type="AlphaFoldDB" id="A0A2V4E3I6"/>
<dbReference type="RefSeq" id="WP_110433526.1">
    <property type="nucleotide sequence ID" value="NZ_QGLR01000009.1"/>
</dbReference>
<proteinExistence type="predicted"/>
<dbReference type="Proteomes" id="UP000247932">
    <property type="component" value="Unassembled WGS sequence"/>
</dbReference>
<keyword evidence="2" id="KW-1185">Reference proteome</keyword>
<gene>
    <name evidence="1" type="ORF">DKK70_08175</name>
</gene>